<feature type="domain" description="Alpha-amylase C-terminal" evidence="14">
    <location>
        <begin position="418"/>
        <end position="504"/>
    </location>
</feature>
<evidence type="ECO:0000259" key="15">
    <source>
        <dbReference type="SMART" id="SM00642"/>
    </source>
</evidence>
<keyword evidence="7 12" id="KW-0378">Hydrolase</keyword>
<comment type="similarity">
    <text evidence="3 11">Belongs to the glycosyl hydrolase 13 family.</text>
</comment>
<dbReference type="Gene3D" id="3.20.20.80">
    <property type="entry name" value="Glycosidases"/>
    <property type="match status" value="1"/>
</dbReference>
<dbReference type="EMBL" id="JBHSBH010000015">
    <property type="protein sequence ID" value="MFC3998782.1"/>
    <property type="molecule type" value="Genomic_DNA"/>
</dbReference>
<dbReference type="InterPro" id="IPR013780">
    <property type="entry name" value="Glyco_hydro_b"/>
</dbReference>
<evidence type="ECO:0000256" key="3">
    <source>
        <dbReference type="ARBA" id="ARBA00008061"/>
    </source>
</evidence>
<dbReference type="PANTHER" id="PTHR43447">
    <property type="entry name" value="ALPHA-AMYLASE"/>
    <property type="match status" value="1"/>
</dbReference>
<evidence type="ECO:0000256" key="9">
    <source>
        <dbReference type="ARBA" id="ARBA00023277"/>
    </source>
</evidence>
<evidence type="ECO:0000313" key="16">
    <source>
        <dbReference type="EMBL" id="MFC3998782.1"/>
    </source>
</evidence>
<evidence type="ECO:0000256" key="1">
    <source>
        <dbReference type="ARBA" id="ARBA00000548"/>
    </source>
</evidence>
<comment type="caution">
    <text evidence="16">The sequence shown here is derived from an EMBL/GenBank/DDBJ whole genome shotgun (WGS) entry which is preliminary data.</text>
</comment>
<evidence type="ECO:0000256" key="7">
    <source>
        <dbReference type="ARBA" id="ARBA00022801"/>
    </source>
</evidence>
<reference evidence="17" key="1">
    <citation type="journal article" date="2019" name="Int. J. Syst. Evol. Microbiol.">
        <title>The Global Catalogue of Microorganisms (GCM) 10K type strain sequencing project: providing services to taxonomists for standard genome sequencing and annotation.</title>
        <authorList>
            <consortium name="The Broad Institute Genomics Platform"/>
            <consortium name="The Broad Institute Genome Sequencing Center for Infectious Disease"/>
            <person name="Wu L."/>
            <person name="Ma J."/>
        </authorList>
    </citation>
    <scope>NUCLEOTIDE SEQUENCE [LARGE SCALE GENOMIC DNA]</scope>
    <source>
        <strain evidence="17">TBRC 1826</strain>
    </source>
</reference>
<keyword evidence="13" id="KW-0732">Signal</keyword>
<dbReference type="Gene3D" id="2.60.40.1180">
    <property type="entry name" value="Golgi alpha-mannosidase II"/>
    <property type="match status" value="1"/>
</dbReference>
<sequence>MKIRRLAPATAALAMAAGALFALTAPAPAQSAPAAPVPADDAPAAAEANGNAIVHLFQWRWESVAQECEDFLGPNGFGAVQVSPPQEHVVLSAQGFPWWQDYQPVSYKIDNTRRGTAADFQDMVDRCRDSGVKIYVDAILNHMSGSGSVGAGPGSDGTEYGKYEYPDLYGDGTHGYSRQDFNACGRDISNWNDRWEVQNCELVGLSDLATGNDYVRDRLAQYLNGLIDMGVAGFRYDAAKHMPLADVEAVNSRLRTTVPGWDQPPYIFQEVIGDGTIGAGEYTGAGDVTEFEYHRRVSARFAEANLQGLRTIGDGLINGDDAIAFVVNHDTQRSDPTLTHRTDRDRYDLAQAFMLAYDYGTAQVMSSYDWTGSNDTGPPSESDGTTRATVCGQDGWVCEHRALNGMATFANATDGTGVDWKDGDGNARIAFDRGTAGFAAFNATDSEWSATVDTALPDGEYCDVANGTFTGGACDSPNRYTVSGGSLTVQVPPEGAVALHVNAPGS</sequence>
<keyword evidence="10 12" id="KW-0326">Glycosidase</keyword>
<dbReference type="InterPro" id="IPR006046">
    <property type="entry name" value="Alpha_amylase"/>
</dbReference>
<evidence type="ECO:0000256" key="10">
    <source>
        <dbReference type="ARBA" id="ARBA00023295"/>
    </source>
</evidence>
<evidence type="ECO:0000256" key="8">
    <source>
        <dbReference type="ARBA" id="ARBA00022837"/>
    </source>
</evidence>
<proteinExistence type="inferred from homology"/>
<evidence type="ECO:0000313" key="17">
    <source>
        <dbReference type="Proteomes" id="UP001595847"/>
    </source>
</evidence>
<comment type="cofactor">
    <cofactor evidence="2">
        <name>Ca(2+)</name>
        <dbReference type="ChEBI" id="CHEBI:29108"/>
    </cofactor>
</comment>
<dbReference type="InterPro" id="IPR006047">
    <property type="entry name" value="GH13_cat_dom"/>
</dbReference>
<name>A0ABV8FRP9_9ACTN</name>
<dbReference type="InterPro" id="IPR017853">
    <property type="entry name" value="GH"/>
</dbReference>
<evidence type="ECO:0000256" key="6">
    <source>
        <dbReference type="ARBA" id="ARBA00022723"/>
    </source>
</evidence>
<dbReference type="SUPFAM" id="SSF51445">
    <property type="entry name" value="(Trans)glycosidases"/>
    <property type="match status" value="1"/>
</dbReference>
<dbReference type="InterPro" id="IPR031319">
    <property type="entry name" value="A-amylase_C"/>
</dbReference>
<dbReference type="Proteomes" id="UP001595847">
    <property type="component" value="Unassembled WGS sequence"/>
</dbReference>
<evidence type="ECO:0000256" key="12">
    <source>
        <dbReference type="RuleBase" id="RU361134"/>
    </source>
</evidence>
<evidence type="ECO:0000256" key="2">
    <source>
        <dbReference type="ARBA" id="ARBA00001913"/>
    </source>
</evidence>
<dbReference type="SMART" id="SM00642">
    <property type="entry name" value="Aamy"/>
    <property type="match status" value="1"/>
</dbReference>
<keyword evidence="8" id="KW-0106">Calcium</keyword>
<protein>
    <recommendedName>
        <fullName evidence="5 12">Alpha-amylase</fullName>
        <ecNumber evidence="4 12">3.2.1.1</ecNumber>
    </recommendedName>
</protein>
<feature type="chain" id="PRO_5047342262" description="Alpha-amylase" evidence="13">
    <location>
        <begin position="32"/>
        <end position="506"/>
    </location>
</feature>
<dbReference type="EC" id="3.2.1.1" evidence="4 12"/>
<evidence type="ECO:0000259" key="14">
    <source>
        <dbReference type="SMART" id="SM00632"/>
    </source>
</evidence>
<feature type="signal peptide" evidence="13">
    <location>
        <begin position="1"/>
        <end position="31"/>
    </location>
</feature>
<comment type="catalytic activity">
    <reaction evidence="1 12">
        <text>Endohydrolysis of (1-&gt;4)-alpha-D-glucosidic linkages in polysaccharides containing three or more (1-&gt;4)-alpha-linked D-glucose units.</text>
        <dbReference type="EC" id="3.2.1.1"/>
    </reaction>
</comment>
<evidence type="ECO:0000256" key="13">
    <source>
        <dbReference type="SAM" id="SignalP"/>
    </source>
</evidence>
<dbReference type="InterPro" id="IPR006048">
    <property type="entry name" value="A-amylase/branching_C"/>
</dbReference>
<dbReference type="RefSeq" id="WP_378536876.1">
    <property type="nucleotide sequence ID" value="NZ_JBHSBH010000015.1"/>
</dbReference>
<dbReference type="SMART" id="SM00632">
    <property type="entry name" value="Aamy_C"/>
    <property type="match status" value="1"/>
</dbReference>
<dbReference type="PRINTS" id="PR00110">
    <property type="entry name" value="ALPHAAMYLASE"/>
</dbReference>
<accession>A0ABV8FRP9</accession>
<evidence type="ECO:0000256" key="5">
    <source>
        <dbReference type="ARBA" id="ARBA00017303"/>
    </source>
</evidence>
<dbReference type="SUPFAM" id="SSF51011">
    <property type="entry name" value="Glycosyl hydrolase domain"/>
    <property type="match status" value="1"/>
</dbReference>
<dbReference type="CDD" id="cd11317">
    <property type="entry name" value="AmyAc_bac_euk_AmyA"/>
    <property type="match status" value="1"/>
</dbReference>
<dbReference type="Pfam" id="PF00128">
    <property type="entry name" value="Alpha-amylase"/>
    <property type="match status" value="1"/>
</dbReference>
<feature type="domain" description="Glycosyl hydrolase family 13 catalytic" evidence="15">
    <location>
        <begin position="51"/>
        <end position="413"/>
    </location>
</feature>
<gene>
    <name evidence="16" type="ORF">ACFOVU_22845</name>
</gene>
<keyword evidence="6" id="KW-0479">Metal-binding</keyword>
<evidence type="ECO:0000256" key="4">
    <source>
        <dbReference type="ARBA" id="ARBA00012595"/>
    </source>
</evidence>
<keyword evidence="17" id="KW-1185">Reference proteome</keyword>
<evidence type="ECO:0000256" key="11">
    <source>
        <dbReference type="RuleBase" id="RU003615"/>
    </source>
</evidence>
<dbReference type="Pfam" id="PF02806">
    <property type="entry name" value="Alpha-amylase_C"/>
    <property type="match status" value="1"/>
</dbReference>
<organism evidence="16 17">
    <name type="scientific">Nocardiopsis sediminis</name>
    <dbReference type="NCBI Taxonomy" id="1778267"/>
    <lineage>
        <taxon>Bacteria</taxon>
        <taxon>Bacillati</taxon>
        <taxon>Actinomycetota</taxon>
        <taxon>Actinomycetes</taxon>
        <taxon>Streptosporangiales</taxon>
        <taxon>Nocardiopsidaceae</taxon>
        <taxon>Nocardiopsis</taxon>
    </lineage>
</organism>
<keyword evidence="9 12" id="KW-0119">Carbohydrate metabolism</keyword>